<reference evidence="2 3" key="1">
    <citation type="submission" date="2016-11" db="EMBL/GenBank/DDBJ databases">
        <title>Study of marine rhodopsin-containing bacteria.</title>
        <authorList>
            <person name="Yoshizawa S."/>
            <person name="Kumagai Y."/>
            <person name="Kogure K."/>
        </authorList>
    </citation>
    <scope>NUCLEOTIDE SEQUENCE [LARGE SCALE GENOMIC DNA]</scope>
    <source>
        <strain evidence="2 3">SG-29</strain>
    </source>
</reference>
<dbReference type="EMBL" id="MQWB01000001">
    <property type="protein sequence ID" value="OZC01692.1"/>
    <property type="molecule type" value="Genomic_DNA"/>
</dbReference>
<evidence type="ECO:0000256" key="1">
    <source>
        <dbReference type="SAM" id="MobiDB-lite"/>
    </source>
</evidence>
<dbReference type="InParanoid" id="A0A259TVA0"/>
<name>A0A259TVA0_9BACT</name>
<comment type="caution">
    <text evidence="2">The sequence shown here is derived from an EMBL/GenBank/DDBJ whole genome shotgun (WGS) entry which is preliminary data.</text>
</comment>
<feature type="compositionally biased region" description="Basic and acidic residues" evidence="1">
    <location>
        <begin position="1"/>
        <end position="10"/>
    </location>
</feature>
<feature type="compositionally biased region" description="Low complexity" evidence="1">
    <location>
        <begin position="126"/>
        <end position="140"/>
    </location>
</feature>
<feature type="region of interest" description="Disordered" evidence="1">
    <location>
        <begin position="126"/>
        <end position="161"/>
    </location>
</feature>
<evidence type="ECO:0000313" key="2">
    <source>
        <dbReference type="EMBL" id="OZC01692.1"/>
    </source>
</evidence>
<feature type="region of interest" description="Disordered" evidence="1">
    <location>
        <begin position="1"/>
        <end position="96"/>
    </location>
</feature>
<keyword evidence="3" id="KW-1185">Reference proteome</keyword>
<dbReference type="Proteomes" id="UP000216446">
    <property type="component" value="Unassembled WGS sequence"/>
</dbReference>
<organism evidence="2 3">
    <name type="scientific">Rubricoccus marinus</name>
    <dbReference type="NCBI Taxonomy" id="716817"/>
    <lineage>
        <taxon>Bacteria</taxon>
        <taxon>Pseudomonadati</taxon>
        <taxon>Rhodothermota</taxon>
        <taxon>Rhodothermia</taxon>
        <taxon>Rhodothermales</taxon>
        <taxon>Rubricoccaceae</taxon>
        <taxon>Rubricoccus</taxon>
    </lineage>
</organism>
<gene>
    <name evidence="2" type="ORF">BSZ36_01055</name>
</gene>
<sequence>MGHVATEHRAPLAPPGIQPELPAGTQGLTTLRSRAPEARHHHGEHGHSHSARPGAHRTVRVHAPEAPLEDGHSPEASGDNVDHTHGHALPDGFHAHGHDIHRHDAPPAHPAPVVLTLDKHRLPLASTLTPPPAQATAWAARGDGHASAETRVETPPPRERG</sequence>
<evidence type="ECO:0000313" key="3">
    <source>
        <dbReference type="Proteomes" id="UP000216446"/>
    </source>
</evidence>
<feature type="compositionally biased region" description="Basic and acidic residues" evidence="1">
    <location>
        <begin position="142"/>
        <end position="161"/>
    </location>
</feature>
<protein>
    <submittedName>
        <fullName evidence="2">Uncharacterized protein</fullName>
    </submittedName>
</protein>
<feature type="compositionally biased region" description="Basic residues" evidence="1">
    <location>
        <begin position="39"/>
        <end position="60"/>
    </location>
</feature>
<accession>A0A259TVA0</accession>
<proteinExistence type="predicted"/>
<dbReference type="AlphaFoldDB" id="A0A259TVA0"/>